<feature type="signal peptide" evidence="1">
    <location>
        <begin position="1"/>
        <end position="20"/>
    </location>
</feature>
<dbReference type="Proteomes" id="UP000247233">
    <property type="component" value="Unassembled WGS sequence"/>
</dbReference>
<accession>A0A317WVU4</accession>
<proteinExistence type="predicted"/>
<evidence type="ECO:0008006" key="4">
    <source>
        <dbReference type="Google" id="ProtNLM"/>
    </source>
</evidence>
<dbReference type="EMBL" id="MSFL01000003">
    <property type="protein sequence ID" value="PWY90215.1"/>
    <property type="molecule type" value="Genomic_DNA"/>
</dbReference>
<name>A0A317WVU4_9EURO</name>
<dbReference type="OrthoDB" id="5332384at2759"/>
<dbReference type="AlphaFoldDB" id="A0A317WVU4"/>
<evidence type="ECO:0000313" key="3">
    <source>
        <dbReference type="Proteomes" id="UP000247233"/>
    </source>
</evidence>
<feature type="chain" id="PRO_5016447587" description="Chitin-binding type-4 domain-containing protein" evidence="1">
    <location>
        <begin position="21"/>
        <end position="215"/>
    </location>
</feature>
<protein>
    <recommendedName>
        <fullName evidence="4">Chitin-binding type-4 domain-containing protein</fullName>
    </recommendedName>
</protein>
<dbReference type="GeneID" id="37069619"/>
<gene>
    <name evidence="2" type="ORF">BO70DRAFT_415772</name>
</gene>
<evidence type="ECO:0000256" key="1">
    <source>
        <dbReference type="SAM" id="SignalP"/>
    </source>
</evidence>
<keyword evidence="1" id="KW-0732">Signal</keyword>
<dbReference type="PROSITE" id="PS51257">
    <property type="entry name" value="PROKAR_LIPOPROTEIN"/>
    <property type="match status" value="1"/>
</dbReference>
<evidence type="ECO:0000313" key="2">
    <source>
        <dbReference type="EMBL" id="PWY90215.1"/>
    </source>
</evidence>
<dbReference type="RefSeq" id="XP_025403046.1">
    <property type="nucleotide sequence ID" value="XM_025547382.1"/>
</dbReference>
<sequence>MNFTLRKGLALLGLASAVAASCTVETDYEITFYGYPDNDPASAETAYNCGGRDYIAGGTGTYDDPLTFATAPGEFEKCEIIYLPYLRKYLRLEDVCEQCTTDYKEGKHHIDVWTGSSTVNGGETQIRCEDALTPSASQSVIVNPASTYTVNAAALFSDDTCHTSDTYSNADASSYCSSSGSSSSICSWAGHCAGASCENENDCSGSLTCVSGKCA</sequence>
<comment type="caution">
    <text evidence="2">The sequence shown here is derived from an EMBL/GenBank/DDBJ whole genome shotgun (WGS) entry which is preliminary data.</text>
</comment>
<keyword evidence="3" id="KW-1185">Reference proteome</keyword>
<dbReference type="VEuPathDB" id="FungiDB:BO70DRAFT_415772"/>
<reference evidence="2 3" key="1">
    <citation type="submission" date="2016-12" db="EMBL/GenBank/DDBJ databases">
        <title>The genomes of Aspergillus section Nigri reveals drivers in fungal speciation.</title>
        <authorList>
            <consortium name="DOE Joint Genome Institute"/>
            <person name="Vesth T.C."/>
            <person name="Nybo J."/>
            <person name="Theobald S."/>
            <person name="Brandl J."/>
            <person name="Frisvad J.C."/>
            <person name="Nielsen K.F."/>
            <person name="Lyhne E.K."/>
            <person name="Kogle M.E."/>
            <person name="Kuo A."/>
            <person name="Riley R."/>
            <person name="Clum A."/>
            <person name="Nolan M."/>
            <person name="Lipzen A."/>
            <person name="Salamov A."/>
            <person name="Henrissat B."/>
            <person name="Wiebenga A."/>
            <person name="De Vries R.P."/>
            <person name="Grigoriev I.V."/>
            <person name="Mortensen U.H."/>
            <person name="Andersen M.R."/>
            <person name="Baker S.E."/>
        </authorList>
    </citation>
    <scope>NUCLEOTIDE SEQUENCE [LARGE SCALE GENOMIC DNA]</scope>
    <source>
        <strain evidence="2 3">CBS 117.55</strain>
    </source>
</reference>
<organism evidence="2 3">
    <name type="scientific">Aspergillus heteromorphus CBS 117.55</name>
    <dbReference type="NCBI Taxonomy" id="1448321"/>
    <lineage>
        <taxon>Eukaryota</taxon>
        <taxon>Fungi</taxon>
        <taxon>Dikarya</taxon>
        <taxon>Ascomycota</taxon>
        <taxon>Pezizomycotina</taxon>
        <taxon>Eurotiomycetes</taxon>
        <taxon>Eurotiomycetidae</taxon>
        <taxon>Eurotiales</taxon>
        <taxon>Aspergillaceae</taxon>
        <taxon>Aspergillus</taxon>
        <taxon>Aspergillus subgen. Circumdati</taxon>
    </lineage>
</organism>